<dbReference type="InterPro" id="IPR027805">
    <property type="entry name" value="Transposase_HTH_dom"/>
</dbReference>
<feature type="chain" id="PRO_5025392570" evidence="1">
    <location>
        <begin position="24"/>
        <end position="76"/>
    </location>
</feature>
<feature type="domain" description="Transposase Helix-turn-helix" evidence="2">
    <location>
        <begin position="36"/>
        <end position="71"/>
    </location>
</feature>
<evidence type="ECO:0000259" key="2">
    <source>
        <dbReference type="Pfam" id="PF13613"/>
    </source>
</evidence>
<protein>
    <submittedName>
        <fullName evidence="3">Putative secreted protein</fullName>
    </submittedName>
</protein>
<feature type="signal peptide" evidence="1">
    <location>
        <begin position="1"/>
        <end position="23"/>
    </location>
</feature>
<evidence type="ECO:0000256" key="1">
    <source>
        <dbReference type="SAM" id="SignalP"/>
    </source>
</evidence>
<evidence type="ECO:0000313" key="3">
    <source>
        <dbReference type="EMBL" id="MXU83590.1"/>
    </source>
</evidence>
<dbReference type="AlphaFoldDB" id="A0A6B0U4K9"/>
<name>A0A6B0U4K9_IXORI</name>
<sequence length="76" mass="8748">MRTWSFSLDWLHVWGSLGVYTHAFVQTHVSHDPFWQQLLPVLLKLRLGLLNRDPGLTFGMGQGTVSKVFHEHGCLF</sequence>
<proteinExistence type="predicted"/>
<accession>A0A6B0U4K9</accession>
<organism evidence="3">
    <name type="scientific">Ixodes ricinus</name>
    <name type="common">Common tick</name>
    <name type="synonym">Acarus ricinus</name>
    <dbReference type="NCBI Taxonomy" id="34613"/>
    <lineage>
        <taxon>Eukaryota</taxon>
        <taxon>Metazoa</taxon>
        <taxon>Ecdysozoa</taxon>
        <taxon>Arthropoda</taxon>
        <taxon>Chelicerata</taxon>
        <taxon>Arachnida</taxon>
        <taxon>Acari</taxon>
        <taxon>Parasitiformes</taxon>
        <taxon>Ixodida</taxon>
        <taxon>Ixodoidea</taxon>
        <taxon>Ixodidae</taxon>
        <taxon>Ixodinae</taxon>
        <taxon>Ixodes</taxon>
    </lineage>
</organism>
<dbReference type="EMBL" id="GIFC01001507">
    <property type="protein sequence ID" value="MXU83590.1"/>
    <property type="molecule type" value="Transcribed_RNA"/>
</dbReference>
<dbReference type="Pfam" id="PF13613">
    <property type="entry name" value="HTH_Tnp_4"/>
    <property type="match status" value="1"/>
</dbReference>
<keyword evidence="1" id="KW-0732">Signal</keyword>
<reference evidence="3" key="1">
    <citation type="submission" date="2019-12" db="EMBL/GenBank/DDBJ databases">
        <title>An insight into the sialome of adult female Ixodes ricinus ticks feeding for 6 days.</title>
        <authorList>
            <person name="Perner J."/>
            <person name="Ribeiro J.M.C."/>
        </authorList>
    </citation>
    <scope>NUCLEOTIDE SEQUENCE</scope>
    <source>
        <strain evidence="3">Semi-engorged</strain>
        <tissue evidence="3">Salivary glands</tissue>
    </source>
</reference>